<dbReference type="CDD" id="cd19941">
    <property type="entry name" value="TIL"/>
    <property type="match status" value="2"/>
</dbReference>
<keyword evidence="6" id="KW-1015">Disulfide bond</keyword>
<reference evidence="10" key="1">
    <citation type="submission" date="2020-09" db="EMBL/GenBank/DDBJ databases">
        <authorList>
            <person name="Kikuchi T."/>
        </authorList>
    </citation>
    <scope>NUCLEOTIDE SEQUENCE</scope>
    <source>
        <strain evidence="10">SH1</strain>
    </source>
</reference>
<comment type="subcellular location">
    <subcellularLocation>
        <location evidence="1">Secreted</location>
    </subcellularLocation>
</comment>
<evidence type="ECO:0000256" key="7">
    <source>
        <dbReference type="SAM" id="MobiDB-lite"/>
    </source>
</evidence>
<dbReference type="CDD" id="cd00109">
    <property type="entry name" value="Kunitz-type"/>
    <property type="match status" value="1"/>
</dbReference>
<dbReference type="PANTHER" id="PTHR45938">
    <property type="entry name" value="ACP24A4-RELATED"/>
    <property type="match status" value="1"/>
</dbReference>
<keyword evidence="4 8" id="KW-0732">Signal</keyword>
<evidence type="ECO:0000256" key="6">
    <source>
        <dbReference type="ARBA" id="ARBA00023157"/>
    </source>
</evidence>
<organism evidence="10 11">
    <name type="scientific">Bursaphelenchus okinawaensis</name>
    <dbReference type="NCBI Taxonomy" id="465554"/>
    <lineage>
        <taxon>Eukaryota</taxon>
        <taxon>Metazoa</taxon>
        <taxon>Ecdysozoa</taxon>
        <taxon>Nematoda</taxon>
        <taxon>Chromadorea</taxon>
        <taxon>Rhabditida</taxon>
        <taxon>Tylenchina</taxon>
        <taxon>Tylenchomorpha</taxon>
        <taxon>Aphelenchoidea</taxon>
        <taxon>Aphelenchoididae</taxon>
        <taxon>Bursaphelenchus</taxon>
    </lineage>
</organism>
<dbReference type="Gene3D" id="2.10.25.10">
    <property type="entry name" value="Laminin"/>
    <property type="match status" value="2"/>
</dbReference>
<dbReference type="Proteomes" id="UP000783686">
    <property type="component" value="Unassembled WGS sequence"/>
</dbReference>
<evidence type="ECO:0000313" key="11">
    <source>
        <dbReference type="Proteomes" id="UP000614601"/>
    </source>
</evidence>
<dbReference type="AlphaFoldDB" id="A0A811KPI5"/>
<sequence>MFHWLLLCVTVGLLLHPGSSACTDENQPSNSIQGCTWDKTTSKKGCVVYKLNCTDSTIDAGCLLQPLSGPCSAKSTKYYYDTKNGKCSPFIYGGCSGNDNNFDSLADCQDVCISGKARKKTDSLVLASSSSLNCTGVNEEAIVCGACDQYCDSTKSQTCSLLCRETECGCKTGYLRDNDGKCVAQSNCNADGSSKSSDSGTTVGSSRFTVGSSDVTVGSSGISGSISLTTLIQQQIDLLQSSTSTTEATTTTVPTTTITPSTTTTTPSTITTTPSTTTTTPTTTTTHRTTTPTTTHSTTPITTTVPLTTIFTTPTVLSSTIPHVNPCDVITCPSYATCNASACVPEAGNKCGTLKLALPPTGCSYNYTQLSGGCEQPVMVCSDLKCGQNEEVKPCGACDATCGAPVCKTAPTCAAKECGCLRGYVRNPRGQCVQKSACPKKKKTKQ</sequence>
<evidence type="ECO:0000313" key="10">
    <source>
        <dbReference type="EMBL" id="CAD5217557.1"/>
    </source>
</evidence>
<dbReference type="EMBL" id="CAJFCW020000003">
    <property type="protein sequence ID" value="CAG9108017.1"/>
    <property type="molecule type" value="Genomic_DNA"/>
</dbReference>
<protein>
    <recommendedName>
        <fullName evidence="9">BPTI/Kunitz inhibitor domain-containing protein</fullName>
    </recommendedName>
</protein>
<dbReference type="EMBL" id="CAJFDH010000003">
    <property type="protein sequence ID" value="CAD5217557.1"/>
    <property type="molecule type" value="Genomic_DNA"/>
</dbReference>
<proteinExistence type="predicted"/>
<dbReference type="GO" id="GO:0048019">
    <property type="term" value="F:receptor antagonist activity"/>
    <property type="evidence" value="ECO:0007669"/>
    <property type="project" value="TreeGrafter"/>
</dbReference>
<feature type="compositionally biased region" description="Low complexity" evidence="7">
    <location>
        <begin position="191"/>
        <end position="214"/>
    </location>
</feature>
<keyword evidence="5" id="KW-0722">Serine protease inhibitor</keyword>
<evidence type="ECO:0000256" key="3">
    <source>
        <dbReference type="ARBA" id="ARBA00022690"/>
    </source>
</evidence>
<feature type="domain" description="BPTI/Kunitz inhibitor" evidence="9">
    <location>
        <begin position="62"/>
        <end position="112"/>
    </location>
</feature>
<dbReference type="Pfam" id="PF00014">
    <property type="entry name" value="Kunitz_BPTI"/>
    <property type="match status" value="1"/>
</dbReference>
<dbReference type="GO" id="GO:0050431">
    <property type="term" value="F:transforming growth factor beta binding"/>
    <property type="evidence" value="ECO:0007669"/>
    <property type="project" value="TreeGrafter"/>
</dbReference>
<dbReference type="InterPro" id="IPR002223">
    <property type="entry name" value="Kunitz_BPTI"/>
</dbReference>
<dbReference type="PROSITE" id="PS00280">
    <property type="entry name" value="BPTI_KUNITZ_1"/>
    <property type="match status" value="1"/>
</dbReference>
<gene>
    <name evidence="10" type="ORF">BOKJ2_LOCUS7147</name>
</gene>
<dbReference type="FunFam" id="4.10.410.10:FF:000020">
    <property type="entry name" value="Collagen, type VI, alpha 3"/>
    <property type="match status" value="1"/>
</dbReference>
<dbReference type="InterPro" id="IPR036084">
    <property type="entry name" value="Ser_inhib-like_sf"/>
</dbReference>
<evidence type="ECO:0000256" key="5">
    <source>
        <dbReference type="ARBA" id="ARBA00022900"/>
    </source>
</evidence>
<feature type="chain" id="PRO_5035595183" description="BPTI/Kunitz inhibitor domain-containing protein" evidence="8">
    <location>
        <begin position="22"/>
        <end position="446"/>
    </location>
</feature>
<dbReference type="Gene3D" id="4.10.410.10">
    <property type="entry name" value="Pancreatic trypsin inhibitor Kunitz domain"/>
    <property type="match status" value="1"/>
</dbReference>
<dbReference type="GO" id="GO:0004867">
    <property type="term" value="F:serine-type endopeptidase inhibitor activity"/>
    <property type="evidence" value="ECO:0007669"/>
    <property type="project" value="UniProtKB-KW"/>
</dbReference>
<dbReference type="OrthoDB" id="5832125at2759"/>
<keyword evidence="11" id="KW-1185">Reference proteome</keyword>
<name>A0A811KPI5_9BILA</name>
<evidence type="ECO:0000256" key="8">
    <source>
        <dbReference type="SAM" id="SignalP"/>
    </source>
</evidence>
<dbReference type="PROSITE" id="PS50279">
    <property type="entry name" value="BPTI_KUNITZ_2"/>
    <property type="match status" value="1"/>
</dbReference>
<dbReference type="SMART" id="SM00131">
    <property type="entry name" value="KU"/>
    <property type="match status" value="1"/>
</dbReference>
<keyword evidence="3" id="KW-0646">Protease inhibitor</keyword>
<feature type="region of interest" description="Disordered" evidence="7">
    <location>
        <begin position="242"/>
        <end position="301"/>
    </location>
</feature>
<dbReference type="SUPFAM" id="SSF57362">
    <property type="entry name" value="BPTI-like"/>
    <property type="match status" value="1"/>
</dbReference>
<dbReference type="InterPro" id="IPR020901">
    <property type="entry name" value="Prtase_inh_Kunz-CS"/>
</dbReference>
<feature type="region of interest" description="Disordered" evidence="7">
    <location>
        <begin position="189"/>
        <end position="214"/>
    </location>
</feature>
<dbReference type="InterPro" id="IPR036880">
    <property type="entry name" value="Kunitz_BPTI_sf"/>
</dbReference>
<keyword evidence="2" id="KW-0964">Secreted</keyword>
<evidence type="ECO:0000256" key="1">
    <source>
        <dbReference type="ARBA" id="ARBA00004613"/>
    </source>
</evidence>
<dbReference type="PRINTS" id="PR00759">
    <property type="entry name" value="BASICPTASE"/>
</dbReference>
<feature type="signal peptide" evidence="8">
    <location>
        <begin position="1"/>
        <end position="21"/>
    </location>
</feature>
<dbReference type="Proteomes" id="UP000614601">
    <property type="component" value="Unassembled WGS sequence"/>
</dbReference>
<dbReference type="PANTHER" id="PTHR45938:SF11">
    <property type="entry name" value="WAP, KAZAL, IMMUNOGLOBULIN, KUNITZ AND NTR DOMAIN-CONTAINING PROTEIN 2-LIKE"/>
    <property type="match status" value="1"/>
</dbReference>
<evidence type="ECO:0000256" key="2">
    <source>
        <dbReference type="ARBA" id="ARBA00022525"/>
    </source>
</evidence>
<dbReference type="SUPFAM" id="SSF57567">
    <property type="entry name" value="Serine protease inhibitors"/>
    <property type="match status" value="2"/>
</dbReference>
<comment type="caution">
    <text evidence="10">The sequence shown here is derived from an EMBL/GenBank/DDBJ whole genome shotgun (WGS) entry which is preliminary data.</text>
</comment>
<evidence type="ECO:0000259" key="9">
    <source>
        <dbReference type="PROSITE" id="PS50279"/>
    </source>
</evidence>
<dbReference type="GO" id="GO:0005615">
    <property type="term" value="C:extracellular space"/>
    <property type="evidence" value="ECO:0007669"/>
    <property type="project" value="TreeGrafter"/>
</dbReference>
<evidence type="ECO:0000256" key="4">
    <source>
        <dbReference type="ARBA" id="ARBA00022729"/>
    </source>
</evidence>
<accession>A0A811KPI5</accession>